<keyword evidence="3" id="KW-1185">Reference proteome</keyword>
<dbReference type="SUPFAM" id="SSF143422">
    <property type="entry name" value="Transposase IS200-like"/>
    <property type="match status" value="1"/>
</dbReference>
<organism evidence="2 3">
    <name type="scientific">Arenimonas composti TR7-09 = DSM 18010</name>
    <dbReference type="NCBI Taxonomy" id="1121013"/>
    <lineage>
        <taxon>Bacteria</taxon>
        <taxon>Pseudomonadati</taxon>
        <taxon>Pseudomonadota</taxon>
        <taxon>Gammaproteobacteria</taxon>
        <taxon>Lysobacterales</taxon>
        <taxon>Lysobacteraceae</taxon>
        <taxon>Arenimonas</taxon>
    </lineage>
</organism>
<dbReference type="GO" id="GO:0004803">
    <property type="term" value="F:transposase activity"/>
    <property type="evidence" value="ECO:0007669"/>
    <property type="project" value="InterPro"/>
</dbReference>
<dbReference type="PANTHER" id="PTHR36966">
    <property type="entry name" value="REP-ASSOCIATED TYROSINE TRANSPOSASE"/>
    <property type="match status" value="1"/>
</dbReference>
<dbReference type="InterPro" id="IPR036515">
    <property type="entry name" value="Transposase_17_sf"/>
</dbReference>
<dbReference type="Proteomes" id="UP000029391">
    <property type="component" value="Unassembled WGS sequence"/>
</dbReference>
<accession>A0A091BDJ6</accession>
<dbReference type="GO" id="GO:0006313">
    <property type="term" value="P:DNA transposition"/>
    <property type="evidence" value="ECO:0007669"/>
    <property type="project" value="InterPro"/>
</dbReference>
<dbReference type="PANTHER" id="PTHR36966:SF1">
    <property type="entry name" value="REP-ASSOCIATED TYROSINE TRANSPOSASE"/>
    <property type="match status" value="1"/>
</dbReference>
<reference evidence="2 3" key="1">
    <citation type="submission" date="2013-09" db="EMBL/GenBank/DDBJ databases">
        <title>Genome sequencing of Arenimonas composti.</title>
        <authorList>
            <person name="Chen F."/>
            <person name="Wang G."/>
        </authorList>
    </citation>
    <scope>NUCLEOTIDE SEQUENCE [LARGE SCALE GENOMIC DNA]</scope>
    <source>
        <strain evidence="2 3">TR7-09</strain>
    </source>
</reference>
<dbReference type="SMART" id="SM01321">
    <property type="entry name" value="Y1_Tnp"/>
    <property type="match status" value="1"/>
</dbReference>
<evidence type="ECO:0000259" key="1">
    <source>
        <dbReference type="SMART" id="SM01321"/>
    </source>
</evidence>
<dbReference type="eggNOG" id="COG1943">
    <property type="taxonomic scope" value="Bacteria"/>
</dbReference>
<dbReference type="NCBIfam" id="NF047646">
    <property type="entry name" value="REP_Tyr_transpos"/>
    <property type="match status" value="1"/>
</dbReference>
<dbReference type="RefSeq" id="WP_051239621.1">
    <property type="nucleotide sequence ID" value="NZ_AUFF01000002.1"/>
</dbReference>
<dbReference type="InterPro" id="IPR052715">
    <property type="entry name" value="RAYT_transposase"/>
</dbReference>
<dbReference type="STRING" id="1121013.GCA_000426365_01296"/>
<name>A0A091BDJ6_9GAMM</name>
<gene>
    <name evidence="2" type="ORF">P873_13130</name>
</gene>
<dbReference type="GO" id="GO:0043565">
    <property type="term" value="F:sequence-specific DNA binding"/>
    <property type="evidence" value="ECO:0007669"/>
    <property type="project" value="TreeGrafter"/>
</dbReference>
<evidence type="ECO:0000313" key="2">
    <source>
        <dbReference type="EMBL" id="KFN48889.1"/>
    </source>
</evidence>
<evidence type="ECO:0000313" key="3">
    <source>
        <dbReference type="Proteomes" id="UP000029391"/>
    </source>
</evidence>
<dbReference type="AlphaFoldDB" id="A0A091BDJ6"/>
<proteinExistence type="predicted"/>
<sequence length="173" mass="19792">MLSYPPGPGTSALRRGRFSEPQRPCFVTWVTTNRERVFADFEPGCWMARLLDDVACWPGATVDAWILMPDHVHALIRPDERPLSDVIGRVKGRTAFEFNCRFGRKRPLWQRGFHDRAARAHLNLVDALRYMLQNPVRAGLVQELGEYPFWNCRWADAPGWLDSLDRGMLGAGP</sequence>
<comment type="caution">
    <text evidence="2">The sequence shown here is derived from an EMBL/GenBank/DDBJ whole genome shotgun (WGS) entry which is preliminary data.</text>
</comment>
<dbReference type="Gene3D" id="3.30.70.1290">
    <property type="entry name" value="Transposase IS200-like"/>
    <property type="match status" value="1"/>
</dbReference>
<dbReference type="Pfam" id="PF01797">
    <property type="entry name" value="Y1_Tnp"/>
    <property type="match status" value="1"/>
</dbReference>
<protein>
    <recommendedName>
        <fullName evidence="1">Transposase IS200-like domain-containing protein</fullName>
    </recommendedName>
</protein>
<dbReference type="EMBL" id="AWXU01000047">
    <property type="protein sequence ID" value="KFN48889.1"/>
    <property type="molecule type" value="Genomic_DNA"/>
</dbReference>
<dbReference type="InterPro" id="IPR002686">
    <property type="entry name" value="Transposase_17"/>
</dbReference>
<dbReference type="OrthoDB" id="9791101at2"/>
<feature type="domain" description="Transposase IS200-like" evidence="1">
    <location>
        <begin position="20"/>
        <end position="134"/>
    </location>
</feature>